<evidence type="ECO:0000313" key="2">
    <source>
        <dbReference type="EMBL" id="PDX59640.1"/>
    </source>
</evidence>
<evidence type="ECO:0000256" key="1">
    <source>
        <dbReference type="SAM" id="MobiDB-lite"/>
    </source>
</evidence>
<sequence length="495" mass="55229">MAVCRGTGTRSPALPRLWTSQQIRSARSSLRTRRRNTRRRGRDNLREDERAKKLQPFLQYLNQTPAAELLNDYTYQLIYIGRDSEEQLERLQYLQDKVTEPGSGVNWRRFDVWRAGCAKRAADDPAAFDESADCWHDRHFGKPSAPVCLLDVKPQEIQWLVPGLIPLGEISLLGADGGTGKGFWAAQLIACVTTGKTSGFFPVPPAQTGRVLVLSGEDDPGKVLTTRYMAAGADMSKVHVMTADQYFIENDKILCVNDKALADFVDTIEPILVLVDPLQSFLPGNVDMGSRNQIRRTLTPLQAINIKHNCATLIVMHTNKKQGVSGRGRLADSSDIWDIARSVLIMGYSKNDGKIYVSHEKSNYSEKQQTVLMHIENATVEGIKTARAVFDGCTDKKDADFIEERRFRIAQTKDDTAAAILNVLAESQLGSMASGELRAAVTKEIGCSQRTYERAYHSLVESGEIEKFQLNQKGGLRGWFSRLTRQSEIDGEVTE</sequence>
<proteinExistence type="predicted"/>
<organism evidence="2 3">
    <name type="scientific">Faecalibacterium langellae</name>
    <dbReference type="NCBI Taxonomy" id="3435293"/>
    <lineage>
        <taxon>Bacteria</taxon>
        <taxon>Bacillati</taxon>
        <taxon>Bacillota</taxon>
        <taxon>Clostridia</taxon>
        <taxon>Eubacteriales</taxon>
        <taxon>Oscillospiraceae</taxon>
        <taxon>Faecalibacterium</taxon>
    </lineage>
</organism>
<gene>
    <name evidence="2" type="ORF">CGS46_01655</name>
</gene>
<feature type="region of interest" description="Disordered" evidence="1">
    <location>
        <begin position="28"/>
        <end position="48"/>
    </location>
</feature>
<evidence type="ECO:0008006" key="4">
    <source>
        <dbReference type="Google" id="ProtNLM"/>
    </source>
</evidence>
<reference evidence="2 3" key="1">
    <citation type="journal article" date="2017" name="Front. Microbiol.">
        <title>New Insights into the Diversity of the Genus Faecalibacterium.</title>
        <authorList>
            <person name="Benevides L."/>
            <person name="Burman S."/>
            <person name="Martin R."/>
            <person name="Robert V."/>
            <person name="Thomas M."/>
            <person name="Miquel S."/>
            <person name="Chain F."/>
            <person name="Sokol H."/>
            <person name="Bermudez-Humaran L.G."/>
            <person name="Morrison M."/>
            <person name="Langella P."/>
            <person name="Azevedo V.A."/>
            <person name="Chatel J.M."/>
            <person name="Soares S."/>
        </authorList>
    </citation>
    <scope>NUCLEOTIDE SEQUENCE [LARGE SCALE GENOMIC DNA]</scope>
    <source>
        <strain evidence="3">CNCM I-4540</strain>
    </source>
</reference>
<dbReference type="Pfam" id="PF13481">
    <property type="entry name" value="AAA_25"/>
    <property type="match status" value="1"/>
</dbReference>
<feature type="compositionally biased region" description="Basic residues" evidence="1">
    <location>
        <begin position="30"/>
        <end position="41"/>
    </location>
</feature>
<dbReference type="Proteomes" id="UP000220752">
    <property type="component" value="Unassembled WGS sequence"/>
</dbReference>
<protein>
    <recommendedName>
        <fullName evidence="4">AAA family ATPase</fullName>
    </recommendedName>
</protein>
<dbReference type="InterPro" id="IPR027417">
    <property type="entry name" value="P-loop_NTPase"/>
</dbReference>
<dbReference type="AlphaFoldDB" id="A0A2A6ZE23"/>
<comment type="caution">
    <text evidence="2">The sequence shown here is derived from an EMBL/GenBank/DDBJ whole genome shotgun (WGS) entry which is preliminary data.</text>
</comment>
<accession>A0A2A6ZE23</accession>
<keyword evidence="3" id="KW-1185">Reference proteome</keyword>
<dbReference type="SUPFAM" id="SSF52540">
    <property type="entry name" value="P-loop containing nucleoside triphosphate hydrolases"/>
    <property type="match status" value="1"/>
</dbReference>
<dbReference type="Gene3D" id="3.40.50.300">
    <property type="entry name" value="P-loop containing nucleotide triphosphate hydrolases"/>
    <property type="match status" value="1"/>
</dbReference>
<name>A0A2A6ZE23_9FIRM</name>
<dbReference type="EMBL" id="NMTQ01000011">
    <property type="protein sequence ID" value="PDX59640.1"/>
    <property type="molecule type" value="Genomic_DNA"/>
</dbReference>
<evidence type="ECO:0000313" key="3">
    <source>
        <dbReference type="Proteomes" id="UP000220752"/>
    </source>
</evidence>